<dbReference type="Gene3D" id="1.20.920.20">
    <property type="match status" value="1"/>
</dbReference>
<evidence type="ECO:0000256" key="10">
    <source>
        <dbReference type="ARBA" id="ARBA00023069"/>
    </source>
</evidence>
<feature type="domain" description="AAA+ ATPase" evidence="16">
    <location>
        <begin position="494"/>
        <end position="630"/>
    </location>
</feature>
<dbReference type="Gene3D" id="6.10.140.1060">
    <property type="match status" value="1"/>
</dbReference>
<dbReference type="Gene3D" id="1.10.472.130">
    <property type="match status" value="1"/>
</dbReference>
<dbReference type="OrthoDB" id="286107at2759"/>
<reference evidence="17 18" key="2">
    <citation type="submission" date="2018-11" db="EMBL/GenBank/DDBJ databases">
        <authorList>
            <consortium name="Pathogen Informatics"/>
        </authorList>
    </citation>
    <scope>NUCLEOTIDE SEQUENCE [LARGE SCALE GENOMIC DNA]</scope>
    <source>
        <strain evidence="17 18">NST_G2</strain>
    </source>
</reference>
<evidence type="ECO:0000256" key="1">
    <source>
        <dbReference type="ARBA" id="ARBA00004430"/>
    </source>
</evidence>
<dbReference type="Pfam" id="PF18199">
    <property type="entry name" value="Dynein_C"/>
    <property type="match status" value="3"/>
</dbReference>
<feature type="compositionally biased region" description="Acidic residues" evidence="15">
    <location>
        <begin position="1513"/>
        <end position="1528"/>
    </location>
</feature>
<dbReference type="Pfam" id="PF12781">
    <property type="entry name" value="AAA_9"/>
    <property type="match status" value="1"/>
</dbReference>
<evidence type="ECO:0000256" key="7">
    <source>
        <dbReference type="ARBA" id="ARBA00022840"/>
    </source>
</evidence>
<sequence length="3358" mass="379622">MLRNPAMKGRHWAAISDVTNHPNLDPEHVDLTTKMIIDLPIGPSDKPREEVEEICVGAAREKEIEAKLVNISTDWAVQDLALAHFKTRGELLLKGDRTAEIQTLLEDSLVTLNSLANNRFNKPFKAQINRWMAALSTVNEVMDYWTKVQNLWVYLEAVFVGGDIAKQMPQEARRFTNVDKSWVKLMERARENPGVVSCCTVDSTLQELLPRMLDQLEMCQRSLSGYLEGKRRLFPRFFFVSDPVLLEILGQASTPEAIQQHLLTIFDSMDHLKFNESVSRVLVAYSADGEDLPLQPTVECMGPVEIWLGQLLLCARESLLDRIRTSHLMLSDPELDLLRFFEENPSQLGILGIQMIWTHDATEALDEAKENPKLMVDTNRNFLLLLELLISQTTRPLSKYARTKYETLITIHLHQKDIFDSLIKQGIKSSKDFEWLKQTRVYYSEDLNVCVVSITNVDFVYQNEFLGCTERLVITPLTDRCYITLAQALNMSFGGAPAGPAGTGKTETTKDMGRCLGQYVVVFNCSDQMDFRGLGRIFKGLAQSGAWGCFDEFNRIELPVLSVAAQQIAIVLFAKRDGQDEFVFSDGDVVPLNAEFGIFITMNPGYAGRQELPENLKINFRTVAMMVPDRQIIIRVKMASCGFIENAPLAKKFYYLYGLCEQQLSKQVHYDFGLRNILSVLRTFGAVRRSNPDEPENRIVMRVLRDMNLSKLVDQDEPLFMSILKDLFPGVVLTSDVRYPELMGSLERNAAEMDLIPHKPWMLKVLQLYETQNVRHGMMTLGPSGSGKSKCVNLLLRALTEIDEPHKEMRMNPKAITAPQMFGRLDAATNDWTDGIFSTLWRRTVKMKKGEHCWLILDGPVDAIWIENLNSVLDDNKTLTLANGDRIPMSPRCKILFEVDNVDNASPATISRNGIVYISSGALNWEPIFKTWVKKRSQSDADKLLNLANHIFPKLIKFVMQELTVDMRFLEAFYVTQFGRVFDAVVPSLDALPPAGLERIFLFSLTWSFGALLDLDGRERFDHFLRTSDFKINLPPDRILEAKKTIFDFRPDKTLALWEFWGDAVPAYDYPKSGEVEFEKVLVPNQENVVTEYLVGSLAKLGRSILLFGEPGTAKTAIINKHLSTFHPETQIARIYNFSSVTTPASFQAAMEGFVDKRVGFTFGPPPGKRMTVFLDDISMPIVNEWGDQVANEIVRQTMESGGFYSLEKPGEFISIVDIQFAAAMGTPGGGRNDIPMRLKRQFCVFICNLPGSDSMDHIYRTIGLGHFSHERGFSDEIREMVRILVPMTRLVWSSVKARMLPTPMKFHYIFNLRDLSRIWQGMVFACSEVYKDGDLLLALWKNEVTRTLADKLVDLKDKDWFVRNLLRIVEEEMNPKAVEVCQRKASFCDFMRRVFFPKVASGVSQPITPHVARVSDDLFWQGGSSAKLTPHHVTLCEGQTEEGKSEPASAAEMNAVKEGLEGGKKEANSKKQVVSGSETIMEGGLSFQDLYNFMTDMDFPNNEQDDMANHEEDADSEADDDDDDDSDGIPRIYEPVFELPTLKARLDGFLMQMNEESRGCPLNYVFYTKAIGHIIRVCRATRNNRGSVLLVGVGGSGKQSVTRLATYVSGYKLFQINTSSVYTTANLVEDLKALYRLAGMSGHGVTFLFVENNIKNEIFLDYINNILMGGQVSSYFAREELEEMGNNLTNIYRRKNPRKPSELPQLIDFFLDRARKNVHLALCFSPIGDKFRSRALAFPGLIAGCTIDWFHAWPRDALVACADFLLETFAPCVGEPILREKCVQTISDIHMHTQKACEDYFRVMRRTNHVTPKTFFHLINGCKKVYDTKVTELREITDRMDSGVRKLVEAKEAINVLQVDLVKKEDELIVANQMAEEVLAKVLLETQAAESVKNKVELQKQRCEKIVASISADRKVAEAQLEAAKPALLEAEEALNTIKPADISTVRKLAKPPNLIMRIMDCVNILFYHRLEPVRPDPEKESIMTSWKESIRYMSQPNFLANLLDFPKYILTEEMMDLLEHYMSAPDYNIASAKKTCGNVAGLLSWTTAMVKFFWVNTVIVPLQDNLTKAGQRLNRAMKELQNAESILAEKTAILKRVQADFDDAMMKKQKLQDEADLCRRRMNTANQLIEGLGGEMVRWSEQSVTYKQLIIMLTGDAIGLAAFLTYAGGFNQTFRQNLAVATQKALKNHGVPHSAHLDVVNLLANATTQNEWNVQGLPLDELSLENAVIATSRLRYPLLVDPQGQGKKWLSNLYASKFLATSLTHKLFRNHVENALNNGLVLFVEGIAEEFDPGLDNVLSQSFSRVGNTMQVNIWDFETTVDPEFQLFISTQLSNPVYSPELLASAALIDFNVTVKGLEDQLLARVITLEREKLERSRVELLTNMVANKKKVEQLEINLLFRLKNSQGSLVDDLGLLEVLQNTKKTAEAVMIQLAQAAETEAEINKAREEYRPVAERGALIYFLIQDMATINIMYESGLRQFLKLFDDSLLSSEKSPVTQRRIGKILKFMLMRLWKFFTRGLYKKDTVMFTLTLAIRIGLQQNHVRKEEVEVLLKGGSALSIQTCPPKPARWIPDNVWLNVNAISKLRSFNGIVDQVMSGERRWRRWYDMDAPEEEAFPYGYDSDLSSFGRLILIRAWCTDRFVRQAKKYISDELGHRFAEDNLLNLEEVYADSSKNTPIMNLLTVGADPTMLIEQFAKRRKIEFHFISMGQGQEVHARRFVAEAMKNGGWVLLQNCHLCLDYVLELFNLLADIKEEREPKPSDGTEAEETGGLMRTESASSTGGGGAPATPVVGGQRKQEMTVSDKFRLWITTEEHRKFPVNFLQVSIKFTNQPPEGLRSGLAKTYSDISQDFLDACVSIQWKVALYAVAFLHSTVEGRRKFSPIGWSVPYEFNQADFDASIEFIRSHIDEIEFAKKNTKTSVSCYCCQLVTSNKGMKTGFGIDWKCVRYMLSEIQYGGRITDSEDIIIMITLVRRMFLEKMFQTGFQLAPNYVIPRLSTVNQYLGFINSLPLQESPESVQLHPNAEIEYSTRLSESIITNINSITKSDFGGSDASDGSGGPTKESQVKQMCQAMLDRLPPVYNKYEVAERCNAMGSLQPIVIFLRQEVQRISKLLEVTRQVLKDLIMGIDGKIIMNAQLREAMEAMYNAQVPSEWLRSLLTAVRQEASRQHVGWSLEFVTLNTEVTKYAFDELHDSAKEGIFIHGLFIQAGSWDRRLGRIVEAKPKQLFDIMPVINVTAQCSLSQEEINRQQAEKPKATPTSAKGDATAGGNNQNNNSAVVTEQTNMSAAVDQRRASAYTSGSSTGTIAAKLSVPVYKKVKRTGQHFITKFTIPCSKTADHWIMRGVALLCDTN</sequence>
<dbReference type="InterPro" id="IPR043157">
    <property type="entry name" value="Dynein_AAA1S"/>
</dbReference>
<dbReference type="FunFam" id="3.20.180.20:FF:000001">
    <property type="entry name" value="Dynein axonemal heavy chain 5"/>
    <property type="match status" value="1"/>
</dbReference>
<evidence type="ECO:0000313" key="17">
    <source>
        <dbReference type="EMBL" id="VDL90310.1"/>
    </source>
</evidence>
<dbReference type="FunFam" id="3.40.50.300:FF:000049">
    <property type="entry name" value="Dynein, axonemal, heavy chain 5"/>
    <property type="match status" value="1"/>
</dbReference>
<dbReference type="Pfam" id="PF12775">
    <property type="entry name" value="AAA_7"/>
    <property type="match status" value="1"/>
</dbReference>
<proteinExistence type="inferred from homology"/>
<dbReference type="Gene3D" id="3.40.50.300">
    <property type="entry name" value="P-loop containing nucleotide triphosphate hydrolases"/>
    <property type="match status" value="6"/>
</dbReference>
<evidence type="ECO:0000313" key="19">
    <source>
        <dbReference type="WBParaSite" id="SSLN_0000406101-mRNA-1"/>
    </source>
</evidence>
<keyword evidence="12" id="KW-0206">Cytoskeleton</keyword>
<evidence type="ECO:0000256" key="11">
    <source>
        <dbReference type="ARBA" id="ARBA00023175"/>
    </source>
</evidence>
<dbReference type="FunFam" id="1.10.8.1220:FF:000001">
    <property type="entry name" value="Dynein axonemal heavy chain 5"/>
    <property type="match status" value="1"/>
</dbReference>
<evidence type="ECO:0000256" key="12">
    <source>
        <dbReference type="ARBA" id="ARBA00023212"/>
    </source>
</evidence>
<dbReference type="GO" id="GO:0005524">
    <property type="term" value="F:ATP binding"/>
    <property type="evidence" value="ECO:0007669"/>
    <property type="project" value="UniProtKB-KW"/>
</dbReference>
<dbReference type="Pfam" id="PF12777">
    <property type="entry name" value="MT"/>
    <property type="match status" value="1"/>
</dbReference>
<dbReference type="InterPro" id="IPR004273">
    <property type="entry name" value="Dynein_heavy_D6_P-loop"/>
</dbReference>
<dbReference type="Gene3D" id="3.10.490.20">
    <property type="match status" value="1"/>
</dbReference>
<dbReference type="InterPro" id="IPR041466">
    <property type="entry name" value="Dynein_AAA5_ext"/>
</dbReference>
<organism evidence="19">
    <name type="scientific">Schistocephalus solidus</name>
    <name type="common">Tapeworm</name>
    <dbReference type="NCBI Taxonomy" id="70667"/>
    <lineage>
        <taxon>Eukaryota</taxon>
        <taxon>Metazoa</taxon>
        <taxon>Spiralia</taxon>
        <taxon>Lophotrochozoa</taxon>
        <taxon>Platyhelminthes</taxon>
        <taxon>Cestoda</taxon>
        <taxon>Eucestoda</taxon>
        <taxon>Diphyllobothriidea</taxon>
        <taxon>Diphyllobothriidae</taxon>
        <taxon>Schistocephalus</taxon>
    </lineage>
</organism>
<comment type="similarity">
    <text evidence="2">Belongs to the dynein heavy chain family.</text>
</comment>
<dbReference type="InterPro" id="IPR035706">
    <property type="entry name" value="AAA_9"/>
</dbReference>
<feature type="compositionally biased region" description="Basic and acidic residues" evidence="15">
    <location>
        <begin position="3251"/>
        <end position="3261"/>
    </location>
</feature>
<feature type="region of interest" description="Disordered" evidence="15">
    <location>
        <begin position="2760"/>
        <end position="2799"/>
    </location>
</feature>
<dbReference type="InterPro" id="IPR041589">
    <property type="entry name" value="DNAH3_AAA_lid_1"/>
</dbReference>
<dbReference type="InterPro" id="IPR024317">
    <property type="entry name" value="Dynein_heavy_chain_D4_dom"/>
</dbReference>
<dbReference type="InterPro" id="IPR026983">
    <property type="entry name" value="DHC"/>
</dbReference>
<dbReference type="Gene3D" id="1.20.920.30">
    <property type="match status" value="2"/>
</dbReference>
<dbReference type="InterPro" id="IPR041228">
    <property type="entry name" value="Dynein_C"/>
</dbReference>
<evidence type="ECO:0000256" key="13">
    <source>
        <dbReference type="ARBA" id="ARBA00023273"/>
    </source>
</evidence>
<dbReference type="GO" id="GO:0045505">
    <property type="term" value="F:dynein intermediate chain binding"/>
    <property type="evidence" value="ECO:0007669"/>
    <property type="project" value="InterPro"/>
</dbReference>
<evidence type="ECO:0000256" key="14">
    <source>
        <dbReference type="SAM" id="Coils"/>
    </source>
</evidence>
<dbReference type="FunFam" id="1.10.8.710:FF:000003">
    <property type="entry name" value="Dynein axonemal heavy chain 5"/>
    <property type="match status" value="1"/>
</dbReference>
<dbReference type="InterPro" id="IPR003593">
    <property type="entry name" value="AAA+_ATPase"/>
</dbReference>
<dbReference type="PANTHER" id="PTHR46961:SF19">
    <property type="entry name" value="DYNEIN HEAVY CHAIN 5, AXONEMAL"/>
    <property type="match status" value="1"/>
</dbReference>
<dbReference type="Pfam" id="PF17852">
    <property type="entry name" value="Dynein_AAA_lid"/>
    <property type="match status" value="1"/>
</dbReference>
<dbReference type="GO" id="GO:0005874">
    <property type="term" value="C:microtubule"/>
    <property type="evidence" value="ECO:0007669"/>
    <property type="project" value="UniProtKB-KW"/>
</dbReference>
<evidence type="ECO:0000256" key="4">
    <source>
        <dbReference type="ARBA" id="ARBA00022701"/>
    </source>
</evidence>
<dbReference type="InterPro" id="IPR013602">
    <property type="entry name" value="Dynein_heavy_linker"/>
</dbReference>
<evidence type="ECO:0000256" key="8">
    <source>
        <dbReference type="ARBA" id="ARBA00023017"/>
    </source>
</evidence>
<keyword evidence="7" id="KW-0067">ATP-binding</keyword>
<dbReference type="GO" id="GO:0051959">
    <property type="term" value="F:dynein light intermediate chain binding"/>
    <property type="evidence" value="ECO:0007669"/>
    <property type="project" value="InterPro"/>
</dbReference>
<dbReference type="InterPro" id="IPR042219">
    <property type="entry name" value="AAA_lid_11_sf"/>
</dbReference>
<keyword evidence="13" id="KW-0966">Cell projection</keyword>
<reference evidence="19" key="1">
    <citation type="submission" date="2016-06" db="UniProtKB">
        <authorList>
            <consortium name="WormBaseParasite"/>
        </authorList>
    </citation>
    <scope>IDENTIFICATION</scope>
</reference>
<keyword evidence="9 14" id="KW-0175">Coiled coil</keyword>
<dbReference type="InterPro" id="IPR042228">
    <property type="entry name" value="Dynein_linker_3"/>
</dbReference>
<keyword evidence="8" id="KW-0243">Dynein</keyword>
<keyword evidence="6" id="KW-0547">Nucleotide-binding</keyword>
<dbReference type="FunFam" id="1.20.58.1120:FF:000004">
    <property type="entry name" value="Dynein axonemal heavy chain 5"/>
    <property type="match status" value="1"/>
</dbReference>
<accession>A0A183SI77</accession>
<feature type="coiled-coil region" evidence="14">
    <location>
        <begin position="2065"/>
        <end position="2130"/>
    </location>
</feature>
<gene>
    <name evidence="17" type="ORF">SSLN_LOCUS3925</name>
</gene>
<dbReference type="GO" id="GO:0097729">
    <property type="term" value="C:9+2 motile cilium"/>
    <property type="evidence" value="ECO:0007669"/>
    <property type="project" value="UniProtKB-ARBA"/>
</dbReference>
<feature type="coiled-coil region" evidence="14">
    <location>
        <begin position="2419"/>
        <end position="2452"/>
    </location>
</feature>
<dbReference type="InterPro" id="IPR024743">
    <property type="entry name" value="Dynein_HC_stalk"/>
</dbReference>
<dbReference type="Gene3D" id="3.20.180.20">
    <property type="entry name" value="Dynein heavy chain, N-terminal domain 2"/>
    <property type="match status" value="1"/>
</dbReference>
<dbReference type="Pfam" id="PF18198">
    <property type="entry name" value="AAA_lid_11"/>
    <property type="match status" value="1"/>
</dbReference>
<evidence type="ECO:0000313" key="18">
    <source>
        <dbReference type="Proteomes" id="UP000275846"/>
    </source>
</evidence>
<evidence type="ECO:0000256" key="5">
    <source>
        <dbReference type="ARBA" id="ARBA00022737"/>
    </source>
</evidence>
<dbReference type="GO" id="GO:0008569">
    <property type="term" value="F:minus-end-directed microtubule motor activity"/>
    <property type="evidence" value="ECO:0007669"/>
    <property type="project" value="InterPro"/>
</dbReference>
<dbReference type="Pfam" id="PF17857">
    <property type="entry name" value="AAA_lid_1"/>
    <property type="match status" value="1"/>
</dbReference>
<name>A0A183SI77_SCHSO</name>
<dbReference type="GO" id="GO:0030286">
    <property type="term" value="C:dynein complex"/>
    <property type="evidence" value="ECO:0007669"/>
    <property type="project" value="UniProtKB-KW"/>
</dbReference>
<dbReference type="Gene3D" id="1.20.58.1120">
    <property type="match status" value="1"/>
</dbReference>
<dbReference type="InterPro" id="IPR035699">
    <property type="entry name" value="AAA_6"/>
</dbReference>
<protein>
    <submittedName>
        <fullName evidence="19">Dynein heavy chain 5, axonemal</fullName>
    </submittedName>
</protein>
<dbReference type="GO" id="GO:0007018">
    <property type="term" value="P:microtubule-based movement"/>
    <property type="evidence" value="ECO:0007669"/>
    <property type="project" value="InterPro"/>
</dbReference>
<feature type="region of interest" description="Disordered" evidence="15">
    <location>
        <begin position="1499"/>
        <end position="1532"/>
    </location>
</feature>
<dbReference type="Pfam" id="PF12774">
    <property type="entry name" value="AAA_6"/>
    <property type="match status" value="1"/>
</dbReference>
<dbReference type="PANTHER" id="PTHR46961">
    <property type="entry name" value="DYNEIN HEAVY CHAIN 1, AXONEMAL-LIKE PROTEIN"/>
    <property type="match status" value="1"/>
</dbReference>
<feature type="domain" description="AAA+ ATPase" evidence="16">
    <location>
        <begin position="1101"/>
        <end position="1274"/>
    </location>
</feature>
<dbReference type="Pfam" id="PF12780">
    <property type="entry name" value="AAA_8"/>
    <property type="match status" value="1"/>
</dbReference>
<comment type="subcellular location">
    <subcellularLocation>
        <location evidence="1">Cytoplasm</location>
        <location evidence="1">Cytoskeleton</location>
        <location evidence="1">Cilium axoneme</location>
    </subcellularLocation>
</comment>
<keyword evidence="5" id="KW-0677">Repeat</keyword>
<dbReference type="Gene3D" id="1.20.140.100">
    <property type="entry name" value="Dynein heavy chain, N-terminal domain 2"/>
    <property type="match status" value="1"/>
</dbReference>
<evidence type="ECO:0000256" key="2">
    <source>
        <dbReference type="ARBA" id="ARBA00008887"/>
    </source>
</evidence>
<dbReference type="FunFam" id="3.40.50.300:FF:001080">
    <property type="entry name" value="Dynein, axonemal, heavy chain 5"/>
    <property type="match status" value="1"/>
</dbReference>
<dbReference type="Gene3D" id="1.10.8.710">
    <property type="match status" value="1"/>
</dbReference>
<dbReference type="Gene3D" id="1.10.287.2620">
    <property type="match status" value="1"/>
</dbReference>
<dbReference type="InterPro" id="IPR027417">
    <property type="entry name" value="P-loop_NTPase"/>
</dbReference>
<keyword evidence="3" id="KW-0963">Cytoplasm</keyword>
<dbReference type="InterPro" id="IPR042222">
    <property type="entry name" value="Dynein_2_N"/>
</dbReference>
<dbReference type="Gene3D" id="1.10.8.1220">
    <property type="match status" value="1"/>
</dbReference>
<dbReference type="WBParaSite" id="SSLN_0000406101-mRNA-1">
    <property type="protein sequence ID" value="SSLN_0000406101-mRNA-1"/>
    <property type="gene ID" value="SSLN_0000406101"/>
</dbReference>
<dbReference type="STRING" id="70667.A0A183SI77"/>
<evidence type="ECO:0000256" key="15">
    <source>
        <dbReference type="SAM" id="MobiDB-lite"/>
    </source>
</evidence>
<dbReference type="InterPro" id="IPR041658">
    <property type="entry name" value="AAA_lid_11"/>
</dbReference>
<dbReference type="Gene3D" id="1.10.8.720">
    <property type="entry name" value="Region D6 of dynein motor"/>
    <property type="match status" value="1"/>
</dbReference>
<dbReference type="Pfam" id="PF03028">
    <property type="entry name" value="Dynein_heavy"/>
    <property type="match status" value="1"/>
</dbReference>
<dbReference type="SMART" id="SM00382">
    <property type="entry name" value="AAA"/>
    <property type="match status" value="2"/>
</dbReference>
<evidence type="ECO:0000256" key="9">
    <source>
        <dbReference type="ARBA" id="ARBA00023054"/>
    </source>
</evidence>
<dbReference type="EMBL" id="UYSU01032692">
    <property type="protein sequence ID" value="VDL90310.1"/>
    <property type="molecule type" value="Genomic_DNA"/>
</dbReference>
<keyword evidence="4" id="KW-0493">Microtubule</keyword>
<dbReference type="FunFam" id="1.20.140.100:FF:000003">
    <property type="entry name" value="Dynein, axonemal, heavy chain 5"/>
    <property type="match status" value="1"/>
</dbReference>
<evidence type="ECO:0000256" key="3">
    <source>
        <dbReference type="ARBA" id="ARBA00022490"/>
    </source>
</evidence>
<keyword evidence="18" id="KW-1185">Reference proteome</keyword>
<keyword evidence="10" id="KW-0969">Cilium</keyword>
<dbReference type="FunFam" id="3.40.50.300:FF:000044">
    <property type="entry name" value="Dynein heavy chain 5, axonemal"/>
    <property type="match status" value="1"/>
</dbReference>
<feature type="region of interest" description="Disordered" evidence="15">
    <location>
        <begin position="3250"/>
        <end position="3280"/>
    </location>
</feature>
<keyword evidence="11" id="KW-0505">Motor protein</keyword>
<evidence type="ECO:0000259" key="16">
    <source>
        <dbReference type="SMART" id="SM00382"/>
    </source>
</evidence>
<dbReference type="SUPFAM" id="SSF52540">
    <property type="entry name" value="P-loop containing nucleoside triphosphate hydrolases"/>
    <property type="match status" value="4"/>
</dbReference>
<dbReference type="Proteomes" id="UP000275846">
    <property type="component" value="Unassembled WGS sequence"/>
</dbReference>
<dbReference type="GO" id="GO:0005930">
    <property type="term" value="C:axoneme"/>
    <property type="evidence" value="ECO:0007669"/>
    <property type="project" value="UniProtKB-SubCell"/>
</dbReference>
<dbReference type="InterPro" id="IPR043160">
    <property type="entry name" value="Dynein_C_barrel"/>
</dbReference>
<dbReference type="Pfam" id="PF08393">
    <property type="entry name" value="DHC_N2"/>
    <property type="match status" value="1"/>
</dbReference>
<evidence type="ECO:0000256" key="6">
    <source>
        <dbReference type="ARBA" id="ARBA00022741"/>
    </source>
</evidence>
<dbReference type="FunFam" id="1.20.920.20:FF:000001">
    <property type="entry name" value="dynein heavy chain 2, axonemal"/>
    <property type="match status" value="1"/>
</dbReference>